<organism evidence="1 2">
    <name type="scientific">Oopsacas minuta</name>
    <dbReference type="NCBI Taxonomy" id="111878"/>
    <lineage>
        <taxon>Eukaryota</taxon>
        <taxon>Metazoa</taxon>
        <taxon>Porifera</taxon>
        <taxon>Hexactinellida</taxon>
        <taxon>Hexasterophora</taxon>
        <taxon>Lyssacinosida</taxon>
        <taxon>Leucopsacidae</taxon>
        <taxon>Oopsacas</taxon>
    </lineage>
</organism>
<dbReference type="AlphaFoldDB" id="A0AAV7JPQ8"/>
<protein>
    <submittedName>
        <fullName evidence="1">Uncharacterized protein</fullName>
    </submittedName>
</protein>
<dbReference type="EMBL" id="JAKMXF010000310">
    <property type="protein sequence ID" value="KAI6650812.1"/>
    <property type="molecule type" value="Genomic_DNA"/>
</dbReference>
<reference evidence="1 2" key="1">
    <citation type="journal article" date="2023" name="BMC Biol.">
        <title>The compact genome of the sponge Oopsacas minuta (Hexactinellida) is lacking key metazoan core genes.</title>
        <authorList>
            <person name="Santini S."/>
            <person name="Schenkelaars Q."/>
            <person name="Jourda C."/>
            <person name="Duchesne M."/>
            <person name="Belahbib H."/>
            <person name="Rocher C."/>
            <person name="Selva M."/>
            <person name="Riesgo A."/>
            <person name="Vervoort M."/>
            <person name="Leys S.P."/>
            <person name="Kodjabachian L."/>
            <person name="Le Bivic A."/>
            <person name="Borchiellini C."/>
            <person name="Claverie J.M."/>
            <person name="Renard E."/>
        </authorList>
    </citation>
    <scope>NUCLEOTIDE SEQUENCE [LARGE SCALE GENOMIC DNA]</scope>
    <source>
        <strain evidence="1">SPO-2</strain>
    </source>
</reference>
<evidence type="ECO:0000313" key="1">
    <source>
        <dbReference type="EMBL" id="KAI6650812.1"/>
    </source>
</evidence>
<sequence length="149" mass="16803">MHSAAEYTGESQGQPFQIPAKIHPSFPVRIFGSKTKRDPAFISKGYTNWEDATTAFSTRLAIRYHKEAVDTLEFQSKPVMLAKIKRSIRQKTKRCSGNSSEFSVFCPTRLVTEGHGDSADSNFIQLLRLRAFDSPAVLSWMRKKTDKTG</sequence>
<keyword evidence="2" id="KW-1185">Reference proteome</keyword>
<dbReference type="Proteomes" id="UP001165289">
    <property type="component" value="Unassembled WGS sequence"/>
</dbReference>
<name>A0AAV7JPQ8_9METZ</name>
<evidence type="ECO:0000313" key="2">
    <source>
        <dbReference type="Proteomes" id="UP001165289"/>
    </source>
</evidence>
<gene>
    <name evidence="1" type="ORF">LOD99_7863</name>
</gene>
<comment type="caution">
    <text evidence="1">The sequence shown here is derived from an EMBL/GenBank/DDBJ whole genome shotgun (WGS) entry which is preliminary data.</text>
</comment>
<accession>A0AAV7JPQ8</accession>
<proteinExistence type="predicted"/>